<reference evidence="2 3" key="1">
    <citation type="submission" date="2015-07" db="EMBL/GenBank/DDBJ databases">
        <title>The genome of Dufourea novaeangliae.</title>
        <authorList>
            <person name="Pan H."/>
            <person name="Kapheim K."/>
        </authorList>
    </citation>
    <scope>NUCLEOTIDE SEQUENCE [LARGE SCALE GENOMIC DNA]</scope>
    <source>
        <strain evidence="2">0120121106</strain>
        <tissue evidence="2">Whole body</tissue>
    </source>
</reference>
<sequence>MGKSSHEKRRKSRSLSQTQVSELEELSKEFKKLKKEVWRSYTSSEVSLLSDREDLEVSNLLDNSDQELQAADQSKDKDVEEVDPLDEEVLKLLEEKGSTRDGRAEKKRCPDSYSAHEDLSRMRIDGHEVFYALNSIIGMTIHE</sequence>
<evidence type="ECO:0000313" key="2">
    <source>
        <dbReference type="EMBL" id="KZC08659.1"/>
    </source>
</evidence>
<name>A0A154P9S6_DUFNO</name>
<feature type="region of interest" description="Disordered" evidence="1">
    <location>
        <begin position="95"/>
        <end position="115"/>
    </location>
</feature>
<accession>A0A154P9S6</accession>
<evidence type="ECO:0000256" key="1">
    <source>
        <dbReference type="SAM" id="MobiDB-lite"/>
    </source>
</evidence>
<keyword evidence="3" id="KW-1185">Reference proteome</keyword>
<dbReference type="AlphaFoldDB" id="A0A154P9S6"/>
<evidence type="ECO:0000313" key="3">
    <source>
        <dbReference type="Proteomes" id="UP000076502"/>
    </source>
</evidence>
<feature type="compositionally biased region" description="Basic residues" evidence="1">
    <location>
        <begin position="1"/>
        <end position="13"/>
    </location>
</feature>
<organism evidence="2 3">
    <name type="scientific">Dufourea novaeangliae</name>
    <name type="common">Sweat bee</name>
    <dbReference type="NCBI Taxonomy" id="178035"/>
    <lineage>
        <taxon>Eukaryota</taxon>
        <taxon>Metazoa</taxon>
        <taxon>Ecdysozoa</taxon>
        <taxon>Arthropoda</taxon>
        <taxon>Hexapoda</taxon>
        <taxon>Insecta</taxon>
        <taxon>Pterygota</taxon>
        <taxon>Neoptera</taxon>
        <taxon>Endopterygota</taxon>
        <taxon>Hymenoptera</taxon>
        <taxon>Apocrita</taxon>
        <taxon>Aculeata</taxon>
        <taxon>Apoidea</taxon>
        <taxon>Anthophila</taxon>
        <taxon>Halictidae</taxon>
        <taxon>Rophitinae</taxon>
        <taxon>Dufourea</taxon>
    </lineage>
</organism>
<feature type="region of interest" description="Disordered" evidence="1">
    <location>
        <begin position="1"/>
        <end position="21"/>
    </location>
</feature>
<gene>
    <name evidence="2" type="ORF">WN55_11276</name>
</gene>
<dbReference type="Proteomes" id="UP000076502">
    <property type="component" value="Unassembled WGS sequence"/>
</dbReference>
<dbReference type="EMBL" id="KQ434854">
    <property type="protein sequence ID" value="KZC08659.1"/>
    <property type="molecule type" value="Genomic_DNA"/>
</dbReference>
<feature type="region of interest" description="Disordered" evidence="1">
    <location>
        <begin position="60"/>
        <end position="82"/>
    </location>
</feature>
<protein>
    <submittedName>
        <fullName evidence="2">Uncharacterized protein</fullName>
    </submittedName>
</protein>
<proteinExistence type="predicted"/>